<dbReference type="Proteomes" id="UP000605427">
    <property type="component" value="Unassembled WGS sequence"/>
</dbReference>
<accession>A0ABQ2A5C9</accession>
<organism evidence="1 2">
    <name type="scientific">Saccharibacillus endophyticus</name>
    <dbReference type="NCBI Taxonomy" id="2060666"/>
    <lineage>
        <taxon>Bacteria</taxon>
        <taxon>Bacillati</taxon>
        <taxon>Bacillota</taxon>
        <taxon>Bacilli</taxon>
        <taxon>Bacillales</taxon>
        <taxon>Paenibacillaceae</taxon>
        <taxon>Saccharibacillus</taxon>
    </lineage>
</organism>
<gene>
    <name evidence="1" type="ORF">GCM10007362_42180</name>
</gene>
<keyword evidence="2" id="KW-1185">Reference proteome</keyword>
<comment type="caution">
    <text evidence="1">The sequence shown here is derived from an EMBL/GenBank/DDBJ whole genome shotgun (WGS) entry which is preliminary data.</text>
</comment>
<protein>
    <submittedName>
        <fullName evidence="1">Uncharacterized protein</fullName>
    </submittedName>
</protein>
<name>A0ABQ2A5C9_9BACL</name>
<evidence type="ECO:0000313" key="1">
    <source>
        <dbReference type="EMBL" id="GGH85233.1"/>
    </source>
</evidence>
<dbReference type="EMBL" id="BMDD01000005">
    <property type="protein sequence ID" value="GGH85233.1"/>
    <property type="molecule type" value="Genomic_DNA"/>
</dbReference>
<proteinExistence type="predicted"/>
<evidence type="ECO:0000313" key="2">
    <source>
        <dbReference type="Proteomes" id="UP000605427"/>
    </source>
</evidence>
<sequence length="79" mass="8836">MKVGSKSLQLRQFENGPETIQLSIGPHDSAFKLHESNFVLPIEKITEPVSYTEKPECASIRAFCAYPGIFIHECVQKNG</sequence>
<reference evidence="2" key="1">
    <citation type="journal article" date="2019" name="Int. J. Syst. Evol. Microbiol.">
        <title>The Global Catalogue of Microorganisms (GCM) 10K type strain sequencing project: providing services to taxonomists for standard genome sequencing and annotation.</title>
        <authorList>
            <consortium name="The Broad Institute Genomics Platform"/>
            <consortium name="The Broad Institute Genome Sequencing Center for Infectious Disease"/>
            <person name="Wu L."/>
            <person name="Ma J."/>
        </authorList>
    </citation>
    <scope>NUCLEOTIDE SEQUENCE [LARGE SCALE GENOMIC DNA]</scope>
    <source>
        <strain evidence="2">CCM 8702</strain>
    </source>
</reference>